<keyword evidence="2" id="KW-0396">Initiation factor</keyword>
<keyword evidence="7" id="KW-1185">Reference proteome</keyword>
<feature type="compositionally biased region" description="Basic and acidic residues" evidence="4">
    <location>
        <begin position="9"/>
        <end position="55"/>
    </location>
</feature>
<sequence length="359" mass="41830">MKRKKNKRFKDFDKKPESDLMDAYREAPVKPEPVKEEPEEPKEPPKEVNEEKVPSEDETWEDKEEGMWSPEPETEEIKDGPRSYDRDFLLQFQFAPICTAKPEGLPDIEVVLNTINRQPLKQPYQNRMGSGGNDFMPSYMRPAGRPNQSNAPRSNKRAPPKKIVHHTIEQKVELVKTENRWVRPVESEKTLSEEEKKTQETIRKFRGILNKLTPQKFQTLISQVLELDIDTPERLEEIINITFEKAITEPAFSVAYANLCRCLIPTNVKITQDGKEQSLTFRKILLNKCQKEFEREKDDEQSIHKKMEELLQAGLSGEELKVKKAELALEELKGRRRTLGNIRFIGELYKLKVKITKND</sequence>
<dbReference type="GO" id="GO:0016281">
    <property type="term" value="C:eukaryotic translation initiation factor 4F complex"/>
    <property type="evidence" value="ECO:0007669"/>
    <property type="project" value="TreeGrafter"/>
</dbReference>
<accession>A0A913XH58</accession>
<dbReference type="EnsemblMetazoa" id="XM_021048513.2">
    <property type="protein sequence ID" value="XP_020904172.1"/>
    <property type="gene ID" value="LOC110242513"/>
</dbReference>
<dbReference type="GO" id="GO:0003729">
    <property type="term" value="F:mRNA binding"/>
    <property type="evidence" value="ECO:0007669"/>
    <property type="project" value="TreeGrafter"/>
</dbReference>
<feature type="domain" description="MIF4G" evidence="5">
    <location>
        <begin position="203"/>
        <end position="353"/>
    </location>
</feature>
<protein>
    <recommendedName>
        <fullName evidence="5">MIF4G domain-containing protein</fullName>
    </recommendedName>
</protein>
<dbReference type="GeneID" id="110242513"/>
<dbReference type="PANTHER" id="PTHR23253:SF9">
    <property type="entry name" value="EUKARYOTIC TRANSLATION INITIATION FACTOR 4 GAMMA 2"/>
    <property type="match status" value="1"/>
</dbReference>
<dbReference type="Gene3D" id="1.25.40.180">
    <property type="match status" value="1"/>
</dbReference>
<dbReference type="InterPro" id="IPR003890">
    <property type="entry name" value="MIF4G-like_typ-3"/>
</dbReference>
<dbReference type="InterPro" id="IPR016024">
    <property type="entry name" value="ARM-type_fold"/>
</dbReference>
<evidence type="ECO:0000313" key="7">
    <source>
        <dbReference type="Proteomes" id="UP000887567"/>
    </source>
</evidence>
<dbReference type="AlphaFoldDB" id="A0A913XH58"/>
<evidence type="ECO:0000256" key="2">
    <source>
        <dbReference type="ARBA" id="ARBA00022540"/>
    </source>
</evidence>
<organism evidence="6 7">
    <name type="scientific">Exaiptasia diaphana</name>
    <name type="common">Tropical sea anemone</name>
    <name type="synonym">Aiptasia pulchella</name>
    <dbReference type="NCBI Taxonomy" id="2652724"/>
    <lineage>
        <taxon>Eukaryota</taxon>
        <taxon>Metazoa</taxon>
        <taxon>Cnidaria</taxon>
        <taxon>Anthozoa</taxon>
        <taxon>Hexacorallia</taxon>
        <taxon>Actiniaria</taxon>
        <taxon>Aiptasiidae</taxon>
        <taxon>Exaiptasia</taxon>
    </lineage>
</organism>
<feature type="region of interest" description="Disordered" evidence="4">
    <location>
        <begin position="139"/>
        <end position="161"/>
    </location>
</feature>
<evidence type="ECO:0000259" key="5">
    <source>
        <dbReference type="Pfam" id="PF02854"/>
    </source>
</evidence>
<evidence type="ECO:0000256" key="3">
    <source>
        <dbReference type="ARBA" id="ARBA00022917"/>
    </source>
</evidence>
<reference evidence="6" key="1">
    <citation type="submission" date="2022-11" db="UniProtKB">
        <authorList>
            <consortium name="EnsemblMetazoa"/>
        </authorList>
    </citation>
    <scope>IDENTIFICATION</scope>
</reference>
<keyword evidence="3" id="KW-0648">Protein biosynthesis</keyword>
<evidence type="ECO:0000313" key="6">
    <source>
        <dbReference type="EnsemblMetazoa" id="XP_020904172.1"/>
    </source>
</evidence>
<dbReference type="PANTHER" id="PTHR23253">
    <property type="entry name" value="EUKARYOTIC TRANSLATION INITIATION FACTOR 4 GAMMA"/>
    <property type="match status" value="1"/>
</dbReference>
<evidence type="ECO:0000256" key="1">
    <source>
        <dbReference type="ARBA" id="ARBA00005775"/>
    </source>
</evidence>
<evidence type="ECO:0000256" key="4">
    <source>
        <dbReference type="SAM" id="MobiDB-lite"/>
    </source>
</evidence>
<proteinExistence type="inferred from homology"/>
<dbReference type="Proteomes" id="UP000887567">
    <property type="component" value="Unplaced"/>
</dbReference>
<dbReference type="OrthoDB" id="10071175at2759"/>
<dbReference type="RefSeq" id="XP_020904172.1">
    <property type="nucleotide sequence ID" value="XM_021048513.2"/>
</dbReference>
<name>A0A913XH58_EXADI</name>
<dbReference type="Pfam" id="PF02854">
    <property type="entry name" value="MIF4G"/>
    <property type="match status" value="1"/>
</dbReference>
<feature type="region of interest" description="Disordered" evidence="4">
    <location>
        <begin position="1"/>
        <end position="81"/>
    </location>
</feature>
<dbReference type="SUPFAM" id="SSF48371">
    <property type="entry name" value="ARM repeat"/>
    <property type="match status" value="1"/>
</dbReference>
<dbReference type="GO" id="GO:0003743">
    <property type="term" value="F:translation initiation factor activity"/>
    <property type="evidence" value="ECO:0007669"/>
    <property type="project" value="UniProtKB-KW"/>
</dbReference>
<comment type="similarity">
    <text evidence="1">Belongs to the eukaryotic initiation factor 4G family.</text>
</comment>
<dbReference type="KEGG" id="epa:110242513"/>